<evidence type="ECO:0000256" key="1">
    <source>
        <dbReference type="ARBA" id="ARBA00009437"/>
    </source>
</evidence>
<dbReference type="Pfam" id="PF00126">
    <property type="entry name" value="HTH_1"/>
    <property type="match status" value="1"/>
</dbReference>
<gene>
    <name evidence="7" type="ORF">LHJ74_09070</name>
</gene>
<dbReference type="SUPFAM" id="SSF46785">
    <property type="entry name" value="Winged helix' DNA-binding domain"/>
    <property type="match status" value="1"/>
</dbReference>
<dbReference type="PANTHER" id="PTHR30346:SF0">
    <property type="entry name" value="HCA OPERON TRANSCRIPTIONAL ACTIVATOR HCAR"/>
    <property type="match status" value="1"/>
</dbReference>
<sequence>MFTFSQLTSFVAVAEELHFGRAAKRLRITQPPLSRQIQQLERELNAQLLERGSRAIRLTPAGQAFLRDARRLLHEAESAALAIRRVSAGRSGLVRIGFTATSAYEVLGGLLGAARGRLPHVDVVLSELVSREQLELLSAGALDLGLMRPPVARADLVSRPIVSEPLLAALPPGHPLAEENGPLRLADFQDQDMVMYSPTEARYLHELVVSVFRGADVTPVYTQYVTQIHTILALVQAGLGLALVPAAAARLRFKAVAFRPVALPEPYPVELSATWRQGNDNPALAALLSLLDSIDLSEGRTGRSLPPLDTPNEPGRTAFP</sequence>
<dbReference type="SUPFAM" id="SSF53850">
    <property type="entry name" value="Periplasmic binding protein-like II"/>
    <property type="match status" value="1"/>
</dbReference>
<evidence type="ECO:0000256" key="2">
    <source>
        <dbReference type="ARBA" id="ARBA00023015"/>
    </source>
</evidence>
<comment type="similarity">
    <text evidence="1">Belongs to the LysR transcriptional regulatory family.</text>
</comment>
<dbReference type="InterPro" id="IPR005119">
    <property type="entry name" value="LysR_subst-bd"/>
</dbReference>
<dbReference type="PROSITE" id="PS50931">
    <property type="entry name" value="HTH_LYSR"/>
    <property type="match status" value="1"/>
</dbReference>
<evidence type="ECO:0000256" key="5">
    <source>
        <dbReference type="SAM" id="MobiDB-lite"/>
    </source>
</evidence>
<dbReference type="PANTHER" id="PTHR30346">
    <property type="entry name" value="TRANSCRIPTIONAL DUAL REGULATOR HCAR-RELATED"/>
    <property type="match status" value="1"/>
</dbReference>
<organism evidence="7 8">
    <name type="scientific">Streptomyces gossypii</name>
    <dbReference type="NCBI Taxonomy" id="2883101"/>
    <lineage>
        <taxon>Bacteria</taxon>
        <taxon>Bacillati</taxon>
        <taxon>Actinomycetota</taxon>
        <taxon>Actinomycetes</taxon>
        <taxon>Kitasatosporales</taxon>
        <taxon>Streptomycetaceae</taxon>
        <taxon>Streptomyces</taxon>
    </lineage>
</organism>
<dbReference type="InterPro" id="IPR036388">
    <property type="entry name" value="WH-like_DNA-bd_sf"/>
</dbReference>
<dbReference type="Gene3D" id="1.10.10.10">
    <property type="entry name" value="Winged helix-like DNA-binding domain superfamily/Winged helix DNA-binding domain"/>
    <property type="match status" value="1"/>
</dbReference>
<dbReference type="Pfam" id="PF03466">
    <property type="entry name" value="LysR_substrate"/>
    <property type="match status" value="1"/>
</dbReference>
<evidence type="ECO:0000313" key="7">
    <source>
        <dbReference type="EMBL" id="MCT2590060.1"/>
    </source>
</evidence>
<evidence type="ECO:0000256" key="3">
    <source>
        <dbReference type="ARBA" id="ARBA00023125"/>
    </source>
</evidence>
<keyword evidence="2" id="KW-0805">Transcription regulation</keyword>
<keyword evidence="4" id="KW-0804">Transcription</keyword>
<proteinExistence type="inferred from homology"/>
<evidence type="ECO:0000256" key="4">
    <source>
        <dbReference type="ARBA" id="ARBA00023163"/>
    </source>
</evidence>
<accession>A0ABT2JQC1</accession>
<feature type="region of interest" description="Disordered" evidence="5">
    <location>
        <begin position="301"/>
        <end position="320"/>
    </location>
</feature>
<dbReference type="EMBL" id="JAJAGO010000003">
    <property type="protein sequence ID" value="MCT2590060.1"/>
    <property type="molecule type" value="Genomic_DNA"/>
</dbReference>
<comment type="caution">
    <text evidence="7">The sequence shown here is derived from an EMBL/GenBank/DDBJ whole genome shotgun (WGS) entry which is preliminary data.</text>
</comment>
<evidence type="ECO:0000313" key="8">
    <source>
        <dbReference type="Proteomes" id="UP001156389"/>
    </source>
</evidence>
<dbReference type="InterPro" id="IPR000847">
    <property type="entry name" value="LysR_HTH_N"/>
</dbReference>
<dbReference type="PRINTS" id="PR00039">
    <property type="entry name" value="HTHLYSR"/>
</dbReference>
<dbReference type="RefSeq" id="WP_260217334.1">
    <property type="nucleotide sequence ID" value="NZ_JAJAGO010000003.1"/>
</dbReference>
<dbReference type="Gene3D" id="3.40.190.10">
    <property type="entry name" value="Periplasmic binding protein-like II"/>
    <property type="match status" value="2"/>
</dbReference>
<protein>
    <submittedName>
        <fullName evidence="7">LysR family transcriptional regulator</fullName>
    </submittedName>
</protein>
<name>A0ABT2JQC1_9ACTN</name>
<keyword evidence="8" id="KW-1185">Reference proteome</keyword>
<reference evidence="7 8" key="1">
    <citation type="submission" date="2021-10" db="EMBL/GenBank/DDBJ databases">
        <title>Streptomyces gossypii sp. nov., isolated from soil collected from cotton field.</title>
        <authorList>
            <person name="Ge X."/>
            <person name="Chen X."/>
            <person name="Liu W."/>
        </authorList>
    </citation>
    <scope>NUCLEOTIDE SEQUENCE [LARGE SCALE GENOMIC DNA]</scope>
    <source>
        <strain evidence="7 8">N2-109</strain>
    </source>
</reference>
<keyword evidence="3" id="KW-0238">DNA-binding</keyword>
<dbReference type="Proteomes" id="UP001156389">
    <property type="component" value="Unassembled WGS sequence"/>
</dbReference>
<evidence type="ECO:0000259" key="6">
    <source>
        <dbReference type="PROSITE" id="PS50931"/>
    </source>
</evidence>
<dbReference type="InterPro" id="IPR036390">
    <property type="entry name" value="WH_DNA-bd_sf"/>
</dbReference>
<feature type="domain" description="HTH lysR-type" evidence="6">
    <location>
        <begin position="2"/>
        <end position="59"/>
    </location>
</feature>